<name>A0A8K0FYI7_IGNLU</name>
<sequence length="118" mass="13666">MVWCKKNTELNKENLCPMVKHGEGSVLVWGCMSVWGVEKLHINEGIMDHKAYINILKTNLKASAEMMNLKDKLIFMQDNNLKHLAWNIKMWLLYNKPQCLYTPPQSPDVNPMSICGKF</sequence>
<organism evidence="1 2">
    <name type="scientific">Ignelater luminosus</name>
    <name type="common">Cucubano</name>
    <name type="synonym">Pyrophorus luminosus</name>
    <dbReference type="NCBI Taxonomy" id="2038154"/>
    <lineage>
        <taxon>Eukaryota</taxon>
        <taxon>Metazoa</taxon>
        <taxon>Ecdysozoa</taxon>
        <taxon>Arthropoda</taxon>
        <taxon>Hexapoda</taxon>
        <taxon>Insecta</taxon>
        <taxon>Pterygota</taxon>
        <taxon>Neoptera</taxon>
        <taxon>Endopterygota</taxon>
        <taxon>Coleoptera</taxon>
        <taxon>Polyphaga</taxon>
        <taxon>Elateriformia</taxon>
        <taxon>Elateroidea</taxon>
        <taxon>Elateridae</taxon>
        <taxon>Agrypninae</taxon>
        <taxon>Pyrophorini</taxon>
        <taxon>Ignelater</taxon>
    </lineage>
</organism>
<reference evidence="1" key="1">
    <citation type="submission" date="2019-08" db="EMBL/GenBank/DDBJ databases">
        <title>The genome of the North American firefly Photinus pyralis.</title>
        <authorList>
            <consortium name="Photinus pyralis genome working group"/>
            <person name="Fallon T.R."/>
            <person name="Sander Lower S.E."/>
            <person name="Weng J.-K."/>
        </authorList>
    </citation>
    <scope>NUCLEOTIDE SEQUENCE</scope>
    <source>
        <strain evidence="1">TRF0915ILg1</strain>
        <tissue evidence="1">Whole body</tissue>
    </source>
</reference>
<dbReference type="GO" id="GO:0003676">
    <property type="term" value="F:nucleic acid binding"/>
    <property type="evidence" value="ECO:0007669"/>
    <property type="project" value="InterPro"/>
</dbReference>
<dbReference type="EMBL" id="VTPC01089970">
    <property type="protein sequence ID" value="KAF2885315.1"/>
    <property type="molecule type" value="Genomic_DNA"/>
</dbReference>
<proteinExistence type="predicted"/>
<evidence type="ECO:0000313" key="2">
    <source>
        <dbReference type="Proteomes" id="UP000801492"/>
    </source>
</evidence>
<protein>
    <recommendedName>
        <fullName evidence="3">Transposase</fullName>
    </recommendedName>
</protein>
<evidence type="ECO:0008006" key="3">
    <source>
        <dbReference type="Google" id="ProtNLM"/>
    </source>
</evidence>
<dbReference type="AlphaFoldDB" id="A0A8K0FYI7"/>
<gene>
    <name evidence="1" type="ORF">ILUMI_20847</name>
</gene>
<dbReference type="OrthoDB" id="6748180at2759"/>
<dbReference type="InterPro" id="IPR036397">
    <property type="entry name" value="RNaseH_sf"/>
</dbReference>
<dbReference type="Gene3D" id="3.30.420.10">
    <property type="entry name" value="Ribonuclease H-like superfamily/Ribonuclease H"/>
    <property type="match status" value="1"/>
</dbReference>
<dbReference type="Proteomes" id="UP000801492">
    <property type="component" value="Unassembled WGS sequence"/>
</dbReference>
<comment type="caution">
    <text evidence="1">The sequence shown here is derived from an EMBL/GenBank/DDBJ whole genome shotgun (WGS) entry which is preliminary data.</text>
</comment>
<keyword evidence="2" id="KW-1185">Reference proteome</keyword>
<accession>A0A8K0FYI7</accession>
<evidence type="ECO:0000313" key="1">
    <source>
        <dbReference type="EMBL" id="KAF2885315.1"/>
    </source>
</evidence>